<dbReference type="GO" id="GO:0004386">
    <property type="term" value="F:helicase activity"/>
    <property type="evidence" value="ECO:0007669"/>
    <property type="project" value="UniProtKB-KW"/>
</dbReference>
<evidence type="ECO:0000313" key="1">
    <source>
        <dbReference type="EMBL" id="ETJ34380.1"/>
    </source>
</evidence>
<gene>
    <name evidence="1" type="ORF">Q604_UNBC11194G0001</name>
</gene>
<feature type="non-terminal residue" evidence="1">
    <location>
        <position position="1"/>
    </location>
</feature>
<dbReference type="InterPro" id="IPR011604">
    <property type="entry name" value="PDDEXK-like_dom_sf"/>
</dbReference>
<keyword evidence="1" id="KW-0378">Hydrolase</keyword>
<dbReference type="EMBL" id="AZMM01011194">
    <property type="protein sequence ID" value="ETJ34380.1"/>
    <property type="molecule type" value="Genomic_DNA"/>
</dbReference>
<reference evidence="1" key="1">
    <citation type="submission" date="2013-12" db="EMBL/GenBank/DDBJ databases">
        <title>A Varibaculum cambriense genome reconstructed from a premature infant gut community with otherwise low bacterial novelty that shifts toward anaerobic metabolism during the third week of life.</title>
        <authorList>
            <person name="Brown C.T."/>
            <person name="Sharon I."/>
            <person name="Thomas B.C."/>
            <person name="Castelle C.J."/>
            <person name="Morowitz M.J."/>
            <person name="Banfield J.F."/>
        </authorList>
    </citation>
    <scope>NUCLEOTIDE SEQUENCE</scope>
</reference>
<organism evidence="1">
    <name type="scientific">human gut metagenome</name>
    <dbReference type="NCBI Taxonomy" id="408170"/>
    <lineage>
        <taxon>unclassified sequences</taxon>
        <taxon>metagenomes</taxon>
        <taxon>organismal metagenomes</taxon>
    </lineage>
</organism>
<proteinExistence type="predicted"/>
<keyword evidence="1" id="KW-0067">ATP-binding</keyword>
<name>W1XY79_9ZZZZ</name>
<accession>W1XY79</accession>
<protein>
    <submittedName>
        <fullName evidence="1">ATP-dependent helicase/nuclease subunit A</fullName>
    </submittedName>
</protein>
<dbReference type="AlphaFoldDB" id="W1XY79"/>
<dbReference type="Gene3D" id="3.90.320.10">
    <property type="match status" value="1"/>
</dbReference>
<dbReference type="InterPro" id="IPR011335">
    <property type="entry name" value="Restrct_endonuc-II-like"/>
</dbReference>
<dbReference type="SUPFAM" id="SSF52980">
    <property type="entry name" value="Restriction endonuclease-like"/>
    <property type="match status" value="1"/>
</dbReference>
<feature type="non-terminal residue" evidence="1">
    <location>
        <position position="74"/>
    </location>
</feature>
<keyword evidence="1" id="KW-0347">Helicase</keyword>
<keyword evidence="1" id="KW-0547">Nucleotide-binding</keyword>
<comment type="caution">
    <text evidence="1">The sequence shown here is derived from an EMBL/GenBank/DDBJ whole genome shotgun (WGS) entry which is preliminary data.</text>
</comment>
<sequence length="74" mass="8847">SQEDFVVRGILDGYLLYEDKIVLFDYKTDHYEYPSQLIERYRGQLSLYAEALSRSYQIDQVEKYLILLGKDMVE</sequence>